<dbReference type="AlphaFoldDB" id="A0A4Q1DE48"/>
<reference evidence="1 2" key="1">
    <citation type="submission" date="2019-01" db="EMBL/GenBank/DDBJ databases">
        <title>Filimonas sp. strain TTM-71.</title>
        <authorList>
            <person name="Chen W.-M."/>
        </authorList>
    </citation>
    <scope>NUCLEOTIDE SEQUENCE [LARGE SCALE GENOMIC DNA]</scope>
    <source>
        <strain evidence="1 2">TTM-71</strain>
    </source>
</reference>
<comment type="caution">
    <text evidence="1">The sequence shown here is derived from an EMBL/GenBank/DDBJ whole genome shotgun (WGS) entry which is preliminary data.</text>
</comment>
<dbReference type="EMBL" id="SDHZ01000001">
    <property type="protein sequence ID" value="RXK86869.1"/>
    <property type="molecule type" value="Genomic_DNA"/>
</dbReference>
<gene>
    <name evidence="1" type="ORF">ESB13_08780</name>
</gene>
<organism evidence="1 2">
    <name type="scientific">Filimonas effusa</name>
    <dbReference type="NCBI Taxonomy" id="2508721"/>
    <lineage>
        <taxon>Bacteria</taxon>
        <taxon>Pseudomonadati</taxon>
        <taxon>Bacteroidota</taxon>
        <taxon>Chitinophagia</taxon>
        <taxon>Chitinophagales</taxon>
        <taxon>Chitinophagaceae</taxon>
        <taxon>Filimonas</taxon>
    </lineage>
</organism>
<accession>A0A4Q1DE48</accession>
<keyword evidence="2" id="KW-1185">Reference proteome</keyword>
<evidence type="ECO:0000313" key="1">
    <source>
        <dbReference type="EMBL" id="RXK86869.1"/>
    </source>
</evidence>
<dbReference type="RefSeq" id="WP_129002618.1">
    <property type="nucleotide sequence ID" value="NZ_SDHZ01000001.1"/>
</dbReference>
<dbReference type="Proteomes" id="UP000290545">
    <property type="component" value="Unassembled WGS sequence"/>
</dbReference>
<sequence>MDLRSYKKTITELYLVANTPYFLFDNMRRSNVVQSIAAQNSTAELIKEFNERISRPINDISELAEIYAIFISISLKDLDENYDFFLQVKDKVKFEWFPVIANYYLKNYAVVKKSLIVDNNAQEPTIRNYHSQSNGNSIMLSI</sequence>
<name>A0A4Q1DE48_9BACT</name>
<protein>
    <submittedName>
        <fullName evidence="1">Uncharacterized protein</fullName>
    </submittedName>
</protein>
<proteinExistence type="predicted"/>
<evidence type="ECO:0000313" key="2">
    <source>
        <dbReference type="Proteomes" id="UP000290545"/>
    </source>
</evidence>